<name>A0A9D2HHP2_9FIRM</name>
<dbReference type="PRINTS" id="PR00344">
    <property type="entry name" value="BCTRLSENSOR"/>
</dbReference>
<evidence type="ECO:0000256" key="9">
    <source>
        <dbReference type="SAM" id="Phobius"/>
    </source>
</evidence>
<dbReference type="NCBIfam" id="TIGR00229">
    <property type="entry name" value="sensory_box"/>
    <property type="match status" value="1"/>
</dbReference>
<dbReference type="CDD" id="cd00082">
    <property type="entry name" value="HisKA"/>
    <property type="match status" value="1"/>
</dbReference>
<dbReference type="Gene3D" id="3.30.450.20">
    <property type="entry name" value="PAS domain"/>
    <property type="match status" value="1"/>
</dbReference>
<evidence type="ECO:0000256" key="3">
    <source>
        <dbReference type="ARBA" id="ARBA00012438"/>
    </source>
</evidence>
<dbReference type="InterPro" id="IPR035965">
    <property type="entry name" value="PAS-like_dom_sf"/>
</dbReference>
<feature type="domain" description="PAS" evidence="11">
    <location>
        <begin position="224"/>
        <end position="260"/>
    </location>
</feature>
<protein>
    <recommendedName>
        <fullName evidence="3">histidine kinase</fullName>
        <ecNumber evidence="3">2.7.13.3</ecNumber>
    </recommendedName>
</protein>
<evidence type="ECO:0000313" key="13">
    <source>
        <dbReference type="Proteomes" id="UP000823900"/>
    </source>
</evidence>
<dbReference type="SUPFAM" id="SSF55785">
    <property type="entry name" value="PYP-like sensor domain (PAS domain)"/>
    <property type="match status" value="1"/>
</dbReference>
<dbReference type="SUPFAM" id="SSF55874">
    <property type="entry name" value="ATPase domain of HSP90 chaperone/DNA topoisomerase II/histidine kinase"/>
    <property type="match status" value="1"/>
</dbReference>
<dbReference type="AlphaFoldDB" id="A0A9D2HHP2"/>
<dbReference type="PANTHER" id="PTHR45453:SF1">
    <property type="entry name" value="PHOSPHATE REGULON SENSOR PROTEIN PHOR"/>
    <property type="match status" value="1"/>
</dbReference>
<dbReference type="InterPro" id="IPR003661">
    <property type="entry name" value="HisK_dim/P_dom"/>
</dbReference>
<evidence type="ECO:0000313" key="12">
    <source>
        <dbReference type="EMBL" id="HJA71571.1"/>
    </source>
</evidence>
<comment type="catalytic activity">
    <reaction evidence="1">
        <text>ATP + protein L-histidine = ADP + protein N-phospho-L-histidine.</text>
        <dbReference type="EC" id="2.7.13.3"/>
    </reaction>
</comment>
<keyword evidence="8 9" id="KW-0472">Membrane</keyword>
<dbReference type="InterPro" id="IPR036097">
    <property type="entry name" value="HisK_dim/P_sf"/>
</dbReference>
<dbReference type="InterPro" id="IPR004358">
    <property type="entry name" value="Sig_transdc_His_kin-like_C"/>
</dbReference>
<feature type="transmembrane region" description="Helical" evidence="9">
    <location>
        <begin position="142"/>
        <end position="168"/>
    </location>
</feature>
<evidence type="ECO:0000256" key="7">
    <source>
        <dbReference type="ARBA" id="ARBA00023012"/>
    </source>
</evidence>
<keyword evidence="4" id="KW-0597">Phosphoprotein</keyword>
<gene>
    <name evidence="12" type="ORF">IAA07_08360</name>
</gene>
<feature type="domain" description="Histidine kinase" evidence="10">
    <location>
        <begin position="353"/>
        <end position="566"/>
    </location>
</feature>
<dbReference type="PROSITE" id="PS50109">
    <property type="entry name" value="HIS_KIN"/>
    <property type="match status" value="1"/>
</dbReference>
<reference evidence="12" key="1">
    <citation type="journal article" date="2021" name="PeerJ">
        <title>Extensive microbial diversity within the chicken gut microbiome revealed by metagenomics and culture.</title>
        <authorList>
            <person name="Gilroy R."/>
            <person name="Ravi A."/>
            <person name="Getino M."/>
            <person name="Pursley I."/>
            <person name="Horton D.L."/>
            <person name="Alikhan N.F."/>
            <person name="Baker D."/>
            <person name="Gharbi K."/>
            <person name="Hall N."/>
            <person name="Watson M."/>
            <person name="Adriaenssens E.M."/>
            <person name="Foster-Nyarko E."/>
            <person name="Jarju S."/>
            <person name="Secka A."/>
            <person name="Antonio M."/>
            <person name="Oren A."/>
            <person name="Chaudhuri R.R."/>
            <person name="La Ragione R."/>
            <person name="Hildebrand F."/>
            <person name="Pallen M.J."/>
        </authorList>
    </citation>
    <scope>NUCLEOTIDE SEQUENCE</scope>
    <source>
        <strain evidence="12">CHK178-16964</strain>
    </source>
</reference>
<evidence type="ECO:0000256" key="6">
    <source>
        <dbReference type="ARBA" id="ARBA00022777"/>
    </source>
</evidence>
<evidence type="ECO:0000256" key="5">
    <source>
        <dbReference type="ARBA" id="ARBA00022679"/>
    </source>
</evidence>
<dbReference type="GO" id="GO:0000155">
    <property type="term" value="F:phosphorelay sensor kinase activity"/>
    <property type="evidence" value="ECO:0007669"/>
    <property type="project" value="InterPro"/>
</dbReference>
<dbReference type="GO" id="GO:0016036">
    <property type="term" value="P:cellular response to phosphate starvation"/>
    <property type="evidence" value="ECO:0007669"/>
    <property type="project" value="TreeGrafter"/>
</dbReference>
<dbReference type="InterPro" id="IPR013656">
    <property type="entry name" value="PAS_4"/>
</dbReference>
<keyword evidence="9" id="KW-0812">Transmembrane</keyword>
<dbReference type="SUPFAM" id="SSF47384">
    <property type="entry name" value="Homodimeric domain of signal transducing histidine kinase"/>
    <property type="match status" value="1"/>
</dbReference>
<evidence type="ECO:0000256" key="4">
    <source>
        <dbReference type="ARBA" id="ARBA00022553"/>
    </source>
</evidence>
<dbReference type="InterPro" id="IPR000014">
    <property type="entry name" value="PAS"/>
</dbReference>
<dbReference type="GO" id="GO:0004721">
    <property type="term" value="F:phosphoprotein phosphatase activity"/>
    <property type="evidence" value="ECO:0007669"/>
    <property type="project" value="TreeGrafter"/>
</dbReference>
<comment type="caution">
    <text evidence="12">The sequence shown here is derived from an EMBL/GenBank/DDBJ whole genome shotgun (WGS) entry which is preliminary data.</text>
</comment>
<evidence type="ECO:0000259" key="11">
    <source>
        <dbReference type="PROSITE" id="PS50112"/>
    </source>
</evidence>
<dbReference type="SMART" id="SM00388">
    <property type="entry name" value="HisKA"/>
    <property type="match status" value="1"/>
</dbReference>
<dbReference type="InterPro" id="IPR003594">
    <property type="entry name" value="HATPase_dom"/>
</dbReference>
<dbReference type="CDD" id="cd00075">
    <property type="entry name" value="HATPase"/>
    <property type="match status" value="1"/>
</dbReference>
<dbReference type="Pfam" id="PF08448">
    <property type="entry name" value="PAS_4"/>
    <property type="match status" value="1"/>
</dbReference>
<keyword evidence="6" id="KW-0418">Kinase</keyword>
<dbReference type="GO" id="GO:0005886">
    <property type="term" value="C:plasma membrane"/>
    <property type="evidence" value="ECO:0007669"/>
    <property type="project" value="TreeGrafter"/>
</dbReference>
<sequence length="566" mass="62328">MTKKIFQSILLVSGIMLAASFLWLFLVLPGYFEKQIHGEMRHEVDYLALAVENGGEDIFSRLADAEARFTLIGPDGTVLFDNMADEEQMENHNDREEVLQAREEGYGQSVRYSDTLAMKTIYTAKLLPDGSVLRLANTQHTVAVLIAGLAYPIIIAVLVLLALAFFFARKAAQKITEPINRLDVDHLESAVGSSDIYDEIEPFLTKIERQSRTISRQLQEAQRQQQEFTIITESMSEGLIVIDKRTEILSYNSSALKLLGAESVRANQSVLELNRSEKFQKAVEAALSGESRREILDAFDSGAGKNGAAVTQVCQLLASPVVRDGKGAGAVLILMDITEKHESEKLRREFSANVSHELKTPLTSISGFAEIIRDGMVRPADIPRFAGKIFDESQRLITLVNDVIRISQLDENTIPYEKVEIDLYQAVKENMDLLASAAEKAKVTMNLEGCHGKITGVREILNEVIFNICENAIKYNKTGGSVTAKVEEDDTKIVLSVSDTGIGIPASSHKRIFERFYRVDKSHSKEIGGTGLGLSIVKHGAACLGAEIGLTSTVGVGTTMTLTWKK</sequence>
<dbReference type="PANTHER" id="PTHR45453">
    <property type="entry name" value="PHOSPHATE REGULON SENSOR PROTEIN PHOR"/>
    <property type="match status" value="1"/>
</dbReference>
<comment type="subcellular location">
    <subcellularLocation>
        <location evidence="2">Membrane</location>
    </subcellularLocation>
</comment>
<evidence type="ECO:0000259" key="10">
    <source>
        <dbReference type="PROSITE" id="PS50109"/>
    </source>
</evidence>
<dbReference type="InterPro" id="IPR005467">
    <property type="entry name" value="His_kinase_dom"/>
</dbReference>
<keyword evidence="5" id="KW-0808">Transferase</keyword>
<dbReference type="EC" id="2.7.13.3" evidence="3"/>
<dbReference type="SMART" id="SM00387">
    <property type="entry name" value="HATPase_c"/>
    <property type="match status" value="1"/>
</dbReference>
<evidence type="ECO:0000256" key="1">
    <source>
        <dbReference type="ARBA" id="ARBA00000085"/>
    </source>
</evidence>
<proteinExistence type="predicted"/>
<feature type="transmembrane region" description="Helical" evidence="9">
    <location>
        <begin position="6"/>
        <end position="32"/>
    </location>
</feature>
<dbReference type="Pfam" id="PF00512">
    <property type="entry name" value="HisKA"/>
    <property type="match status" value="1"/>
</dbReference>
<dbReference type="PROSITE" id="PS50112">
    <property type="entry name" value="PAS"/>
    <property type="match status" value="1"/>
</dbReference>
<reference evidence="12" key="2">
    <citation type="submission" date="2021-04" db="EMBL/GenBank/DDBJ databases">
        <authorList>
            <person name="Gilroy R."/>
        </authorList>
    </citation>
    <scope>NUCLEOTIDE SEQUENCE</scope>
    <source>
        <strain evidence="12">CHK178-16964</strain>
    </source>
</reference>
<dbReference type="EMBL" id="DWZA01000073">
    <property type="protein sequence ID" value="HJA71571.1"/>
    <property type="molecule type" value="Genomic_DNA"/>
</dbReference>
<keyword evidence="7" id="KW-0902">Two-component regulatory system</keyword>
<dbReference type="FunFam" id="3.30.565.10:FF:000006">
    <property type="entry name" value="Sensor histidine kinase WalK"/>
    <property type="match status" value="1"/>
</dbReference>
<organism evidence="12 13">
    <name type="scientific">Candidatus Lachnoclostridium stercoravium</name>
    <dbReference type="NCBI Taxonomy" id="2838633"/>
    <lineage>
        <taxon>Bacteria</taxon>
        <taxon>Bacillati</taxon>
        <taxon>Bacillota</taxon>
        <taxon>Clostridia</taxon>
        <taxon>Lachnospirales</taxon>
        <taxon>Lachnospiraceae</taxon>
    </lineage>
</organism>
<dbReference type="InterPro" id="IPR036890">
    <property type="entry name" value="HATPase_C_sf"/>
</dbReference>
<dbReference type="Proteomes" id="UP000823900">
    <property type="component" value="Unassembled WGS sequence"/>
</dbReference>
<accession>A0A9D2HHP2</accession>
<keyword evidence="9" id="KW-1133">Transmembrane helix</keyword>
<evidence type="ECO:0000256" key="2">
    <source>
        <dbReference type="ARBA" id="ARBA00004370"/>
    </source>
</evidence>
<dbReference type="InterPro" id="IPR050351">
    <property type="entry name" value="BphY/WalK/GraS-like"/>
</dbReference>
<dbReference type="Pfam" id="PF02518">
    <property type="entry name" value="HATPase_c"/>
    <property type="match status" value="1"/>
</dbReference>
<evidence type="ECO:0000256" key="8">
    <source>
        <dbReference type="ARBA" id="ARBA00023136"/>
    </source>
</evidence>
<dbReference type="FunFam" id="1.10.287.130:FF:000001">
    <property type="entry name" value="Two-component sensor histidine kinase"/>
    <property type="match status" value="1"/>
</dbReference>
<dbReference type="Gene3D" id="1.10.287.130">
    <property type="match status" value="1"/>
</dbReference>
<dbReference type="Gene3D" id="3.30.565.10">
    <property type="entry name" value="Histidine kinase-like ATPase, C-terminal domain"/>
    <property type="match status" value="1"/>
</dbReference>